<name>A0A0E0C8C8_9ORYZ</name>
<comment type="similarity">
    <text evidence="1">Belongs to the JARID1 histone demethylase family.</text>
</comment>
<dbReference type="PANTHER" id="PTHR12461:SF102">
    <property type="entry name" value="LYSINE-SPECIFIC DEMETHYLASE JMJ31"/>
    <property type="match status" value="1"/>
</dbReference>
<accession>A0A0E0C8C8</accession>
<evidence type="ECO:0000313" key="4">
    <source>
        <dbReference type="EnsemblPlants" id="OMERI01G29610.1"/>
    </source>
</evidence>
<proteinExistence type="inferred from homology"/>
<evidence type="ECO:0000256" key="2">
    <source>
        <dbReference type="SAM" id="MobiDB-lite"/>
    </source>
</evidence>
<reference evidence="4" key="2">
    <citation type="submission" date="2018-05" db="EMBL/GenBank/DDBJ databases">
        <title>OmerRS3 (Oryza meridionalis Reference Sequence Version 3).</title>
        <authorList>
            <person name="Zhang J."/>
            <person name="Kudrna D."/>
            <person name="Lee S."/>
            <person name="Talag J."/>
            <person name="Welchert J."/>
            <person name="Wing R.A."/>
        </authorList>
    </citation>
    <scope>NUCLEOTIDE SEQUENCE [LARGE SCALE GENOMIC DNA]</scope>
    <source>
        <strain evidence="4">cv. OR44</strain>
    </source>
</reference>
<dbReference type="eggNOG" id="ENOG502QT8Y">
    <property type="taxonomic scope" value="Eukaryota"/>
</dbReference>
<feature type="region of interest" description="Disordered" evidence="2">
    <location>
        <begin position="335"/>
        <end position="358"/>
    </location>
</feature>
<protein>
    <recommendedName>
        <fullName evidence="3">JmjC domain-containing protein</fullName>
    </recommendedName>
</protein>
<dbReference type="PROSITE" id="PS51184">
    <property type="entry name" value="JMJC"/>
    <property type="match status" value="1"/>
</dbReference>
<dbReference type="Pfam" id="PF13621">
    <property type="entry name" value="Cupin_8"/>
    <property type="match status" value="1"/>
</dbReference>
<dbReference type="InterPro" id="IPR041667">
    <property type="entry name" value="Cupin_8"/>
</dbReference>
<dbReference type="HOGENOM" id="CLU_543376_0_0_1"/>
<dbReference type="InterPro" id="IPR003347">
    <property type="entry name" value="JmjC_dom"/>
</dbReference>
<dbReference type="SUPFAM" id="SSF51197">
    <property type="entry name" value="Clavaminate synthase-like"/>
    <property type="match status" value="1"/>
</dbReference>
<dbReference type="Gramene" id="OMERI01G29610.1">
    <property type="protein sequence ID" value="OMERI01G29610.1"/>
    <property type="gene ID" value="OMERI01G29610"/>
</dbReference>
<organism evidence="4">
    <name type="scientific">Oryza meridionalis</name>
    <dbReference type="NCBI Taxonomy" id="40149"/>
    <lineage>
        <taxon>Eukaryota</taxon>
        <taxon>Viridiplantae</taxon>
        <taxon>Streptophyta</taxon>
        <taxon>Embryophyta</taxon>
        <taxon>Tracheophyta</taxon>
        <taxon>Spermatophyta</taxon>
        <taxon>Magnoliopsida</taxon>
        <taxon>Liliopsida</taxon>
        <taxon>Poales</taxon>
        <taxon>Poaceae</taxon>
        <taxon>BOP clade</taxon>
        <taxon>Oryzoideae</taxon>
        <taxon>Oryzeae</taxon>
        <taxon>Oryzinae</taxon>
        <taxon>Oryza</taxon>
    </lineage>
</organism>
<sequence length="527" mass="59970">MRAEDDAAGGEFVGARLDAGLRAARFASPPSADEFAAAIEPRNAPAVFRGVVKDWTASSRWDPRRGGLDYLLVWIDPSFYLYLAHTRRQWERYLVSASFYFALCNLRYSIYFRKRLDLMLMWKVLVPFSKFMNSCKSYLRYPNASSDSPKAQEILKEPASSEEGCSSSLESCDQVYLAQVSILNTENKERCSLEVLKEDIQEPTFLRGKPFSSINIWMNRAHLRSSTHYDPHHNLLCVVAGCKKVTLWPPSSSPYLYPMPVYGEASNHSSVSIEEPDYSRYTRARYMKEYSERVILNCGDALFIPEGCFFFYQLSSRKPNSRKINMANTLRVHLTGPEQLKQKQVNSDSSDKKDSPLQTLEPSTLQALFELISLVHNSAEMVSQNEITEPTSQDAYCKQSNGSKKIAADDSSLLEKDPIAKIILPLKPLELQSMLLAMAHTFPRTLEALVLNMLGPIGAEILTRKFDEMDQQATKEQQSEFYKTFYSVFDDQYAAMDALLNGKEMFSFQVFQSVLRQYIGVHADRPK</sequence>
<reference evidence="4" key="1">
    <citation type="submission" date="2015-04" db="UniProtKB">
        <authorList>
            <consortium name="EnsemblPlants"/>
        </authorList>
    </citation>
    <scope>IDENTIFICATION</scope>
</reference>
<dbReference type="STRING" id="40149.A0A0E0C8C8"/>
<dbReference type="Proteomes" id="UP000008021">
    <property type="component" value="Chromosome 1"/>
</dbReference>
<evidence type="ECO:0000256" key="1">
    <source>
        <dbReference type="ARBA" id="ARBA00006801"/>
    </source>
</evidence>
<feature type="domain" description="JmjC" evidence="3">
    <location>
        <begin position="191"/>
        <end position="343"/>
    </location>
</feature>
<keyword evidence="5" id="KW-1185">Reference proteome</keyword>
<evidence type="ECO:0000259" key="3">
    <source>
        <dbReference type="PROSITE" id="PS51184"/>
    </source>
</evidence>
<evidence type="ECO:0000313" key="5">
    <source>
        <dbReference type="Proteomes" id="UP000008021"/>
    </source>
</evidence>
<dbReference type="AlphaFoldDB" id="A0A0E0C8C8"/>
<dbReference type="Gene3D" id="2.60.120.650">
    <property type="entry name" value="Cupin"/>
    <property type="match status" value="1"/>
</dbReference>
<dbReference type="EnsemblPlants" id="OMERI01G29610.1">
    <property type="protein sequence ID" value="OMERI01G29610.1"/>
    <property type="gene ID" value="OMERI01G29610"/>
</dbReference>
<dbReference type="PANTHER" id="PTHR12461">
    <property type="entry name" value="HYPOXIA-INDUCIBLE FACTOR 1 ALPHA INHIBITOR-RELATED"/>
    <property type="match status" value="1"/>
</dbReference>